<dbReference type="Gene3D" id="3.30.2220.20">
    <property type="entry name" value="Phage tail assembly chaperone gp13-like"/>
    <property type="match status" value="1"/>
</dbReference>
<dbReference type="Proteomes" id="UP001218423">
    <property type="component" value="Chromosome"/>
</dbReference>
<protein>
    <recommendedName>
        <fullName evidence="4">Phage tail protein</fullName>
    </recommendedName>
</protein>
<feature type="compositionally biased region" description="Basic and acidic residues" evidence="1">
    <location>
        <begin position="119"/>
        <end position="131"/>
    </location>
</feature>
<dbReference type="AlphaFoldDB" id="A0AAJ6CMG3"/>
<reference evidence="2" key="1">
    <citation type="submission" date="2023-03" db="EMBL/GenBank/DDBJ databases">
        <title>Aeromonas caviae strain AC1520.</title>
        <authorList>
            <person name="Xie T."/>
            <person name="Zhang Q."/>
            <person name="Deng J."/>
            <person name="Li X."/>
        </authorList>
    </citation>
    <scope>NUCLEOTIDE SEQUENCE</scope>
    <source>
        <strain evidence="2">AC1520</strain>
    </source>
</reference>
<sequence>MVTKKKTALTAASLLQKMSFRHERVQVPELGDDAEIIVREMSVNKLLEYQVTNFNQVTGQPLAEHPFQWMMSLLVCCMVDEDGSPIATQDDVPALMEHLPMSVVDRLTEVAKRLNRMEERALAAEKNDKGQPDQAAGDQVSDRSA</sequence>
<feature type="region of interest" description="Disordered" evidence="1">
    <location>
        <begin position="119"/>
        <end position="145"/>
    </location>
</feature>
<dbReference type="EMBL" id="CP120942">
    <property type="protein sequence ID" value="WFF97146.1"/>
    <property type="molecule type" value="Genomic_DNA"/>
</dbReference>
<name>A0AAJ6CMG3_AERCA</name>
<evidence type="ECO:0000313" key="3">
    <source>
        <dbReference type="Proteomes" id="UP001218423"/>
    </source>
</evidence>
<organism evidence="2 3">
    <name type="scientific">Aeromonas caviae</name>
    <name type="common">Aeromonas punctata</name>
    <dbReference type="NCBI Taxonomy" id="648"/>
    <lineage>
        <taxon>Bacteria</taxon>
        <taxon>Pseudomonadati</taxon>
        <taxon>Pseudomonadota</taxon>
        <taxon>Gammaproteobacteria</taxon>
        <taxon>Aeromonadales</taxon>
        <taxon>Aeromonadaceae</taxon>
        <taxon>Aeromonas</taxon>
    </lineage>
</organism>
<gene>
    <name evidence="2" type="ORF">P5S46_16000</name>
</gene>
<evidence type="ECO:0000256" key="1">
    <source>
        <dbReference type="SAM" id="MobiDB-lite"/>
    </source>
</evidence>
<accession>A0AAJ6CMG3</accession>
<evidence type="ECO:0008006" key="4">
    <source>
        <dbReference type="Google" id="ProtNLM"/>
    </source>
</evidence>
<evidence type="ECO:0000313" key="2">
    <source>
        <dbReference type="EMBL" id="WFF97146.1"/>
    </source>
</evidence>
<proteinExistence type="predicted"/>
<dbReference type="InterPro" id="IPR038556">
    <property type="entry name" value="TAC_Gp13-like_sf"/>
</dbReference>
<dbReference type="RefSeq" id="WP_171269731.1">
    <property type="nucleotide sequence ID" value="NZ_CP120942.1"/>
</dbReference>